<feature type="transmembrane region" description="Helical" evidence="15">
    <location>
        <begin position="12"/>
        <end position="33"/>
    </location>
</feature>
<evidence type="ECO:0000256" key="2">
    <source>
        <dbReference type="ARBA" id="ARBA00004651"/>
    </source>
</evidence>
<keyword evidence="6" id="KW-0808">Transferase</keyword>
<dbReference type="CDD" id="cd00082">
    <property type="entry name" value="HisKA"/>
    <property type="match status" value="1"/>
</dbReference>
<evidence type="ECO:0000256" key="14">
    <source>
        <dbReference type="SAM" id="Coils"/>
    </source>
</evidence>
<feature type="transmembrane region" description="Helical" evidence="15">
    <location>
        <begin position="429"/>
        <end position="453"/>
    </location>
</feature>
<dbReference type="InterPro" id="IPR005467">
    <property type="entry name" value="His_kinase_dom"/>
</dbReference>
<feature type="transmembrane region" description="Helical" evidence="15">
    <location>
        <begin position="293"/>
        <end position="315"/>
    </location>
</feature>
<dbReference type="PROSITE" id="PS50109">
    <property type="entry name" value="HIS_KIN"/>
    <property type="match status" value="1"/>
</dbReference>
<feature type="transmembrane region" description="Helical" evidence="15">
    <location>
        <begin position="459"/>
        <end position="479"/>
    </location>
</feature>
<evidence type="ECO:0000256" key="6">
    <source>
        <dbReference type="ARBA" id="ARBA00022679"/>
    </source>
</evidence>
<keyword evidence="10" id="KW-0067">ATP-binding</keyword>
<feature type="transmembrane region" description="Helical" evidence="15">
    <location>
        <begin position="336"/>
        <end position="357"/>
    </location>
</feature>
<dbReference type="InterPro" id="IPR036890">
    <property type="entry name" value="HATPase_C_sf"/>
</dbReference>
<evidence type="ECO:0000256" key="11">
    <source>
        <dbReference type="ARBA" id="ARBA00022989"/>
    </source>
</evidence>
<dbReference type="Gene3D" id="3.30.565.10">
    <property type="entry name" value="Histidine kinase-like ATPase, C-terminal domain"/>
    <property type="match status" value="1"/>
</dbReference>
<dbReference type="GO" id="GO:0005524">
    <property type="term" value="F:ATP binding"/>
    <property type="evidence" value="ECO:0007669"/>
    <property type="project" value="UniProtKB-KW"/>
</dbReference>
<feature type="transmembrane region" description="Helical" evidence="15">
    <location>
        <begin position="363"/>
        <end position="390"/>
    </location>
</feature>
<dbReference type="InterPro" id="IPR036097">
    <property type="entry name" value="HisK_dim/P_sf"/>
</dbReference>
<evidence type="ECO:0000256" key="5">
    <source>
        <dbReference type="ARBA" id="ARBA00022553"/>
    </source>
</evidence>
<dbReference type="SMART" id="SM00388">
    <property type="entry name" value="HisKA"/>
    <property type="match status" value="1"/>
</dbReference>
<dbReference type="InterPro" id="IPR003594">
    <property type="entry name" value="HATPase_dom"/>
</dbReference>
<dbReference type="EMBL" id="FQZB01000005">
    <property type="protein sequence ID" value="SHI84549.1"/>
    <property type="molecule type" value="Genomic_DNA"/>
</dbReference>
<comment type="catalytic activity">
    <reaction evidence="1">
        <text>ATP + protein L-histidine = ADP + protein N-phospho-L-histidine.</text>
        <dbReference type="EC" id="2.7.13.3"/>
    </reaction>
</comment>
<dbReference type="GO" id="GO:0000155">
    <property type="term" value="F:phosphorelay sensor kinase activity"/>
    <property type="evidence" value="ECO:0007669"/>
    <property type="project" value="InterPro"/>
</dbReference>
<reference evidence="18 19" key="1">
    <citation type="submission" date="2016-11" db="EMBL/GenBank/DDBJ databases">
        <authorList>
            <person name="Jaros S."/>
            <person name="Januszkiewicz K."/>
            <person name="Wedrychowicz H."/>
        </authorList>
    </citation>
    <scope>NUCLEOTIDE SEQUENCE [LARGE SCALE GENOMIC DNA]</scope>
    <source>
        <strain evidence="18 19">DSM 21758</strain>
    </source>
</reference>
<dbReference type="FunFam" id="1.10.287.130:FF:000008">
    <property type="entry name" value="Two-component sensor histidine kinase"/>
    <property type="match status" value="1"/>
</dbReference>
<dbReference type="PANTHER" id="PTHR45528:SF1">
    <property type="entry name" value="SENSOR HISTIDINE KINASE CPXA"/>
    <property type="match status" value="1"/>
</dbReference>
<name>A0A1M6EGP4_9CLOT</name>
<gene>
    <name evidence="18" type="ORF">SAMN02745163_00848</name>
</gene>
<dbReference type="EC" id="2.7.13.3" evidence="3"/>
<organism evidence="18 19">
    <name type="scientific">Clostridium cavendishii DSM 21758</name>
    <dbReference type="NCBI Taxonomy" id="1121302"/>
    <lineage>
        <taxon>Bacteria</taxon>
        <taxon>Bacillati</taxon>
        <taxon>Bacillota</taxon>
        <taxon>Clostridia</taxon>
        <taxon>Eubacteriales</taxon>
        <taxon>Clostridiaceae</taxon>
        <taxon>Clostridium</taxon>
    </lineage>
</organism>
<keyword evidence="19" id="KW-1185">Reference proteome</keyword>
<dbReference type="InterPro" id="IPR050398">
    <property type="entry name" value="HssS/ArlS-like"/>
</dbReference>
<feature type="domain" description="HAMP" evidence="17">
    <location>
        <begin position="479"/>
        <end position="531"/>
    </location>
</feature>
<keyword evidence="7 15" id="KW-0812">Transmembrane</keyword>
<keyword evidence="4" id="KW-1003">Cell membrane</keyword>
<evidence type="ECO:0000313" key="19">
    <source>
        <dbReference type="Proteomes" id="UP000184310"/>
    </source>
</evidence>
<dbReference type="SMART" id="SM00387">
    <property type="entry name" value="HATPase_c"/>
    <property type="match status" value="1"/>
</dbReference>
<keyword evidence="8" id="KW-0547">Nucleotide-binding</keyword>
<dbReference type="Gene3D" id="6.10.340.10">
    <property type="match status" value="1"/>
</dbReference>
<evidence type="ECO:0000256" key="15">
    <source>
        <dbReference type="SAM" id="Phobius"/>
    </source>
</evidence>
<evidence type="ECO:0000259" key="16">
    <source>
        <dbReference type="PROSITE" id="PS50109"/>
    </source>
</evidence>
<evidence type="ECO:0000256" key="4">
    <source>
        <dbReference type="ARBA" id="ARBA00022475"/>
    </source>
</evidence>
<keyword evidence="9 18" id="KW-0418">Kinase</keyword>
<dbReference type="GO" id="GO:0005886">
    <property type="term" value="C:plasma membrane"/>
    <property type="evidence" value="ECO:0007669"/>
    <property type="project" value="UniProtKB-SubCell"/>
</dbReference>
<dbReference type="CDD" id="cd06225">
    <property type="entry name" value="HAMP"/>
    <property type="match status" value="1"/>
</dbReference>
<feature type="domain" description="Histidine kinase" evidence="16">
    <location>
        <begin position="546"/>
        <end position="759"/>
    </location>
</feature>
<sequence length="759" mass="88336">MLVTKLRSSKLVRFIGIFMVAISISTMLAYVAILSTYNYADAKSFYETSDFYRLLGSEQNFMLNTLDFYKGKEKVISLDNIKSTDLFTDYEVKSAFKDYNKDYEIHASNVNRAYDSLKKEAIEKKYTDRIVEIEKEREEELNDVKKHYYTSEEDVRKNLEKSKEDNFKSSIRRYHETPVKYIMITEDGRTFTNIKEADADYIIDKTKYEYKKSNDFFIVLRKENLDDSTKINESSYDKKAFDKFLNYYSDDINALKENKIKLMGIFVKEDDLARSGYASNKDKYDLYTKNSKVIGYAVKGAVLACILGLAILVFSKVKEESKLQKIYKWLYFELDIGLQCGGIYIGLMFTEILYSFFGWRSNWIHYEVLIALSLYIIFEYYLLVFFINSLKDIMKSKKFKQKILLYVLFKKCRKFIKDILDYKDTRFKFIIFAVFTFIFILISLVVASELYMWGWHDTLIIVFILYTLSYFGCLFLYGFKFMKHLNKILDGTNKISEGDLNYTIEEKGVNILGKLAKNINNLKSGLKDALGKEMKSERMKSELITNVSHDLKTPLTSIINYVDLLKKEELESQKANDYIAILDRKSQRLKALIEDLFEASKATSGALDMNIEKIEITELLKQTLAELDEKIVTSRLNFKVNLGVEKIYAMGDGRRTYRVFENLIQNILKYSLAGTRVYIDLIKEESSIKLVMKNIAAYEMNFDATEIAERFKRGDLSRNTEGSGLGLAIAKSIMELQNGKLDLEVDGDLFKATVVFYNV</sequence>
<keyword evidence="11 15" id="KW-1133">Transmembrane helix</keyword>
<dbReference type="Proteomes" id="UP000184310">
    <property type="component" value="Unassembled WGS sequence"/>
</dbReference>
<proteinExistence type="predicted"/>
<evidence type="ECO:0000256" key="7">
    <source>
        <dbReference type="ARBA" id="ARBA00022692"/>
    </source>
</evidence>
<accession>A0A1M6EGP4</accession>
<dbReference type="Pfam" id="PF00512">
    <property type="entry name" value="HisKA"/>
    <property type="match status" value="1"/>
</dbReference>
<evidence type="ECO:0000256" key="12">
    <source>
        <dbReference type="ARBA" id="ARBA00023012"/>
    </source>
</evidence>
<evidence type="ECO:0000256" key="10">
    <source>
        <dbReference type="ARBA" id="ARBA00022840"/>
    </source>
</evidence>
<evidence type="ECO:0000256" key="1">
    <source>
        <dbReference type="ARBA" id="ARBA00000085"/>
    </source>
</evidence>
<keyword evidence="12" id="KW-0902">Two-component regulatory system</keyword>
<dbReference type="InterPro" id="IPR003660">
    <property type="entry name" value="HAMP_dom"/>
</dbReference>
<dbReference type="SUPFAM" id="SSF55874">
    <property type="entry name" value="ATPase domain of HSP90 chaperone/DNA topoisomerase II/histidine kinase"/>
    <property type="match status" value="1"/>
</dbReference>
<dbReference type="AlphaFoldDB" id="A0A1M6EGP4"/>
<evidence type="ECO:0000256" key="9">
    <source>
        <dbReference type="ARBA" id="ARBA00022777"/>
    </source>
</evidence>
<dbReference type="PANTHER" id="PTHR45528">
    <property type="entry name" value="SENSOR HISTIDINE KINASE CPXA"/>
    <property type="match status" value="1"/>
</dbReference>
<comment type="subcellular location">
    <subcellularLocation>
        <location evidence="2">Cell membrane</location>
        <topology evidence="2">Multi-pass membrane protein</topology>
    </subcellularLocation>
</comment>
<dbReference type="STRING" id="1121302.SAMN02745163_00848"/>
<dbReference type="SUPFAM" id="SSF47384">
    <property type="entry name" value="Homodimeric domain of signal transducing histidine kinase"/>
    <property type="match status" value="1"/>
</dbReference>
<evidence type="ECO:0000256" key="13">
    <source>
        <dbReference type="ARBA" id="ARBA00023136"/>
    </source>
</evidence>
<dbReference type="Pfam" id="PF02518">
    <property type="entry name" value="HATPase_c"/>
    <property type="match status" value="1"/>
</dbReference>
<evidence type="ECO:0000256" key="8">
    <source>
        <dbReference type="ARBA" id="ARBA00022741"/>
    </source>
</evidence>
<keyword evidence="13 15" id="KW-0472">Membrane</keyword>
<keyword evidence="5" id="KW-0597">Phosphoprotein</keyword>
<protein>
    <recommendedName>
        <fullName evidence="3">histidine kinase</fullName>
        <ecNumber evidence="3">2.7.13.3</ecNumber>
    </recommendedName>
</protein>
<evidence type="ECO:0000259" key="17">
    <source>
        <dbReference type="PROSITE" id="PS50885"/>
    </source>
</evidence>
<dbReference type="InterPro" id="IPR003661">
    <property type="entry name" value="HisK_dim/P_dom"/>
</dbReference>
<keyword evidence="14" id="KW-0175">Coiled coil</keyword>
<evidence type="ECO:0000313" key="18">
    <source>
        <dbReference type="EMBL" id="SHI84549.1"/>
    </source>
</evidence>
<dbReference type="Gene3D" id="1.10.287.130">
    <property type="match status" value="1"/>
</dbReference>
<feature type="coiled-coil region" evidence="14">
    <location>
        <begin position="100"/>
        <end position="143"/>
    </location>
</feature>
<dbReference type="PROSITE" id="PS50885">
    <property type="entry name" value="HAMP"/>
    <property type="match status" value="1"/>
</dbReference>
<evidence type="ECO:0000256" key="3">
    <source>
        <dbReference type="ARBA" id="ARBA00012438"/>
    </source>
</evidence>